<protein>
    <recommendedName>
        <fullName evidence="1">Aminotransferase class V domain-containing protein</fullName>
    </recommendedName>
</protein>
<accession>X1SSZ7</accession>
<evidence type="ECO:0000313" key="2">
    <source>
        <dbReference type="EMBL" id="GAI96048.1"/>
    </source>
</evidence>
<dbReference type="SUPFAM" id="SSF53383">
    <property type="entry name" value="PLP-dependent transferases"/>
    <property type="match status" value="1"/>
</dbReference>
<dbReference type="Gene3D" id="3.40.640.10">
    <property type="entry name" value="Type I PLP-dependent aspartate aminotransferase-like (Major domain)"/>
    <property type="match status" value="1"/>
</dbReference>
<dbReference type="InterPro" id="IPR000192">
    <property type="entry name" value="Aminotrans_V_dom"/>
</dbReference>
<feature type="domain" description="Aminotransferase class V" evidence="1">
    <location>
        <begin position="8"/>
        <end position="125"/>
    </location>
</feature>
<dbReference type="GO" id="GO:0016594">
    <property type="term" value="F:glycine binding"/>
    <property type="evidence" value="ECO:0007669"/>
    <property type="project" value="TreeGrafter"/>
</dbReference>
<dbReference type="InterPro" id="IPR015424">
    <property type="entry name" value="PyrdxlP-dep_Trfase"/>
</dbReference>
<sequence length="163" mass="17157">QDRGDKARMKILLTDSSHGTNPASTVMCGFEIGVVATDDEGNVDMKSLDSMMNEEVAALTLTMPTTLGLFDPQIVEISQLVHERGGLLGADGANLNAFVGRTKFGELGYDYVQLNLHKTFSTPHGGGGPGSGPVCAKGNLADFLPSPVVAKNNGQYTLPFPTC</sequence>
<dbReference type="GO" id="GO:0019464">
    <property type="term" value="P:glycine decarboxylation via glycine cleavage system"/>
    <property type="evidence" value="ECO:0007669"/>
    <property type="project" value="TreeGrafter"/>
</dbReference>
<dbReference type="InterPro" id="IPR020581">
    <property type="entry name" value="GDC_P"/>
</dbReference>
<proteinExistence type="predicted"/>
<name>X1SSZ7_9ZZZZ</name>
<evidence type="ECO:0000259" key="1">
    <source>
        <dbReference type="Pfam" id="PF00266"/>
    </source>
</evidence>
<gene>
    <name evidence="2" type="ORF">S12H4_40805</name>
</gene>
<feature type="non-terminal residue" evidence="2">
    <location>
        <position position="1"/>
    </location>
</feature>
<dbReference type="AlphaFoldDB" id="X1SSZ7"/>
<dbReference type="Pfam" id="PF00266">
    <property type="entry name" value="Aminotran_5"/>
    <property type="match status" value="1"/>
</dbReference>
<reference evidence="2" key="1">
    <citation type="journal article" date="2014" name="Front. Microbiol.">
        <title>High frequency of phylogenetically diverse reductive dehalogenase-homologous genes in deep subseafloor sedimentary metagenomes.</title>
        <authorList>
            <person name="Kawai M."/>
            <person name="Futagami T."/>
            <person name="Toyoda A."/>
            <person name="Takaki Y."/>
            <person name="Nishi S."/>
            <person name="Hori S."/>
            <person name="Arai W."/>
            <person name="Tsubouchi T."/>
            <person name="Morono Y."/>
            <person name="Uchiyama I."/>
            <person name="Ito T."/>
            <person name="Fujiyama A."/>
            <person name="Inagaki F."/>
            <person name="Takami H."/>
        </authorList>
    </citation>
    <scope>NUCLEOTIDE SEQUENCE</scope>
    <source>
        <strain evidence="2">Expedition CK06-06</strain>
    </source>
</reference>
<organism evidence="2">
    <name type="scientific">marine sediment metagenome</name>
    <dbReference type="NCBI Taxonomy" id="412755"/>
    <lineage>
        <taxon>unclassified sequences</taxon>
        <taxon>metagenomes</taxon>
        <taxon>ecological metagenomes</taxon>
    </lineage>
</organism>
<dbReference type="GO" id="GO:0005829">
    <property type="term" value="C:cytosol"/>
    <property type="evidence" value="ECO:0007669"/>
    <property type="project" value="TreeGrafter"/>
</dbReference>
<dbReference type="PANTHER" id="PTHR11773:SF1">
    <property type="entry name" value="GLYCINE DEHYDROGENASE (DECARBOXYLATING), MITOCHONDRIAL"/>
    <property type="match status" value="1"/>
</dbReference>
<dbReference type="EMBL" id="BARW01024801">
    <property type="protein sequence ID" value="GAI96048.1"/>
    <property type="molecule type" value="Genomic_DNA"/>
</dbReference>
<dbReference type="PANTHER" id="PTHR11773">
    <property type="entry name" value="GLYCINE DEHYDROGENASE, DECARBOXYLATING"/>
    <property type="match status" value="1"/>
</dbReference>
<comment type="caution">
    <text evidence="2">The sequence shown here is derived from an EMBL/GenBank/DDBJ whole genome shotgun (WGS) entry which is preliminary data.</text>
</comment>
<dbReference type="GO" id="GO:0004375">
    <property type="term" value="F:glycine dehydrogenase (decarboxylating) activity"/>
    <property type="evidence" value="ECO:0007669"/>
    <property type="project" value="InterPro"/>
</dbReference>
<dbReference type="GO" id="GO:0005960">
    <property type="term" value="C:glycine cleavage complex"/>
    <property type="evidence" value="ECO:0007669"/>
    <property type="project" value="TreeGrafter"/>
</dbReference>
<dbReference type="InterPro" id="IPR015421">
    <property type="entry name" value="PyrdxlP-dep_Trfase_major"/>
</dbReference>
<dbReference type="GO" id="GO:0030170">
    <property type="term" value="F:pyridoxal phosphate binding"/>
    <property type="evidence" value="ECO:0007669"/>
    <property type="project" value="TreeGrafter"/>
</dbReference>